<reference evidence="2" key="1">
    <citation type="submission" date="2023-06" db="EMBL/GenBank/DDBJ databases">
        <authorList>
            <person name="Jiang Y."/>
            <person name="Liu Q."/>
        </authorList>
    </citation>
    <scope>NUCLEOTIDE SEQUENCE</scope>
    <source>
        <strain evidence="2">CGMCC 1.12090</strain>
    </source>
</reference>
<dbReference type="InterPro" id="IPR036196">
    <property type="entry name" value="Ptyr_pPase_sf"/>
</dbReference>
<gene>
    <name evidence="2" type="ORF">Q2T77_14445</name>
</gene>
<dbReference type="Proteomes" id="UP001169027">
    <property type="component" value="Unassembled WGS sequence"/>
</dbReference>
<feature type="domain" description="Phosphotyrosine protein phosphatase I" evidence="1">
    <location>
        <begin position="3"/>
        <end position="139"/>
    </location>
</feature>
<evidence type="ECO:0000259" key="1">
    <source>
        <dbReference type="SMART" id="SM00226"/>
    </source>
</evidence>
<protein>
    <submittedName>
        <fullName evidence="2">Protein tyrosine phosphatase</fullName>
    </submittedName>
</protein>
<name>A0ABT8S4T0_9BURK</name>
<dbReference type="EMBL" id="JAUKVY010000009">
    <property type="protein sequence ID" value="MDO1533493.1"/>
    <property type="molecule type" value="Genomic_DNA"/>
</dbReference>
<evidence type="ECO:0000313" key="2">
    <source>
        <dbReference type="EMBL" id="MDO1533493.1"/>
    </source>
</evidence>
<sequence length="160" mass="17467">MVFVSRRNTLRSILAEACLRYLDRERRFAAYSCGQPGQVGRTVHPAAASALASAAIALAPSPPRSWDDLVRLSSLRADFVISLDPSVEELEPRWPGQPAMAEWAYPDLAATGAEAGVMSHSATLMLYSLRRRLELLVSLPMAGTDKSALHADVRDLAHLR</sequence>
<proteinExistence type="predicted"/>
<dbReference type="Gene3D" id="3.40.50.2300">
    <property type="match status" value="1"/>
</dbReference>
<accession>A0ABT8S4T0</accession>
<evidence type="ECO:0000313" key="3">
    <source>
        <dbReference type="Proteomes" id="UP001169027"/>
    </source>
</evidence>
<dbReference type="SMART" id="SM00226">
    <property type="entry name" value="LMWPc"/>
    <property type="match status" value="1"/>
</dbReference>
<comment type="caution">
    <text evidence="2">The sequence shown here is derived from an EMBL/GenBank/DDBJ whole genome shotgun (WGS) entry which is preliminary data.</text>
</comment>
<dbReference type="SUPFAM" id="SSF52788">
    <property type="entry name" value="Phosphotyrosine protein phosphatases I"/>
    <property type="match status" value="1"/>
</dbReference>
<dbReference type="Pfam" id="PF01451">
    <property type="entry name" value="LMWPc"/>
    <property type="match status" value="1"/>
</dbReference>
<dbReference type="InterPro" id="IPR023485">
    <property type="entry name" value="Ptyr_pPase"/>
</dbReference>
<dbReference type="RefSeq" id="WP_301810159.1">
    <property type="nucleotide sequence ID" value="NZ_JAUJZH010000009.1"/>
</dbReference>
<organism evidence="2 3">
    <name type="scientific">Variovorax ginsengisoli</name>
    <dbReference type="NCBI Taxonomy" id="363844"/>
    <lineage>
        <taxon>Bacteria</taxon>
        <taxon>Pseudomonadati</taxon>
        <taxon>Pseudomonadota</taxon>
        <taxon>Betaproteobacteria</taxon>
        <taxon>Burkholderiales</taxon>
        <taxon>Comamonadaceae</taxon>
        <taxon>Variovorax</taxon>
    </lineage>
</organism>
<keyword evidence="3" id="KW-1185">Reference proteome</keyword>